<evidence type="ECO:0000313" key="7">
    <source>
        <dbReference type="WBParaSite" id="TREG1_132930.1"/>
    </source>
</evidence>
<feature type="domain" description="FERM" evidence="5">
    <location>
        <begin position="1"/>
        <end position="295"/>
    </location>
</feature>
<dbReference type="Gene3D" id="2.30.29.30">
    <property type="entry name" value="Pleckstrin-homology domain (PH domain)/Phosphotyrosine-binding domain (PTB)"/>
    <property type="match status" value="1"/>
</dbReference>
<keyword evidence="2" id="KW-0378">Hydrolase</keyword>
<dbReference type="InterPro" id="IPR000299">
    <property type="entry name" value="FERM_domain"/>
</dbReference>
<evidence type="ECO:0000256" key="1">
    <source>
        <dbReference type="ARBA" id="ARBA00013064"/>
    </source>
</evidence>
<dbReference type="GO" id="GO:0004725">
    <property type="term" value="F:protein tyrosine phosphatase activity"/>
    <property type="evidence" value="ECO:0007669"/>
    <property type="project" value="UniProtKB-EC"/>
</dbReference>
<keyword evidence="3" id="KW-0904">Protein phosphatase</keyword>
<dbReference type="Proteomes" id="UP000050795">
    <property type="component" value="Unassembled WGS sequence"/>
</dbReference>
<feature type="region of interest" description="Disordered" evidence="4">
    <location>
        <begin position="979"/>
        <end position="1004"/>
    </location>
</feature>
<feature type="region of interest" description="Disordered" evidence="4">
    <location>
        <begin position="1185"/>
        <end position="1205"/>
    </location>
</feature>
<dbReference type="Gene3D" id="1.20.80.10">
    <property type="match status" value="1"/>
</dbReference>
<feature type="region of interest" description="Disordered" evidence="4">
    <location>
        <begin position="879"/>
        <end position="908"/>
    </location>
</feature>
<dbReference type="InterPro" id="IPR014352">
    <property type="entry name" value="FERM/acyl-CoA-bd_prot_sf"/>
</dbReference>
<feature type="compositionally biased region" description="Polar residues" evidence="4">
    <location>
        <begin position="1051"/>
        <end position="1080"/>
    </location>
</feature>
<dbReference type="PANTHER" id="PTHR45706:SF4">
    <property type="entry name" value="TYROSINE-PROTEIN PHOSPHATASE"/>
    <property type="match status" value="1"/>
</dbReference>
<feature type="compositionally biased region" description="Acidic residues" evidence="4">
    <location>
        <begin position="600"/>
        <end position="619"/>
    </location>
</feature>
<dbReference type="SMART" id="SM00295">
    <property type="entry name" value="B41"/>
    <property type="match status" value="1"/>
</dbReference>
<dbReference type="PROSITE" id="PS50057">
    <property type="entry name" value="FERM_3"/>
    <property type="match status" value="1"/>
</dbReference>
<reference evidence="7 8" key="2">
    <citation type="submission" date="2023-11" db="UniProtKB">
        <authorList>
            <consortium name="WormBaseParasite"/>
        </authorList>
    </citation>
    <scope>IDENTIFICATION</scope>
</reference>
<evidence type="ECO:0000256" key="3">
    <source>
        <dbReference type="ARBA" id="ARBA00022912"/>
    </source>
</evidence>
<dbReference type="AlphaFoldDB" id="A0AA85J6X4"/>
<feature type="compositionally biased region" description="Low complexity" evidence="4">
    <location>
        <begin position="808"/>
        <end position="827"/>
    </location>
</feature>
<evidence type="ECO:0000313" key="6">
    <source>
        <dbReference type="Proteomes" id="UP000050795"/>
    </source>
</evidence>
<evidence type="ECO:0000256" key="4">
    <source>
        <dbReference type="SAM" id="MobiDB-lite"/>
    </source>
</evidence>
<evidence type="ECO:0000259" key="5">
    <source>
        <dbReference type="PROSITE" id="PS50057"/>
    </source>
</evidence>
<dbReference type="WBParaSite" id="TREG1_132930.2">
    <property type="protein sequence ID" value="TREG1_132930.2"/>
    <property type="gene ID" value="TREG1_132930"/>
</dbReference>
<organism evidence="6 8">
    <name type="scientific">Trichobilharzia regenti</name>
    <name type="common">Nasal bird schistosome</name>
    <dbReference type="NCBI Taxonomy" id="157069"/>
    <lineage>
        <taxon>Eukaryota</taxon>
        <taxon>Metazoa</taxon>
        <taxon>Spiralia</taxon>
        <taxon>Lophotrochozoa</taxon>
        <taxon>Platyhelminthes</taxon>
        <taxon>Trematoda</taxon>
        <taxon>Digenea</taxon>
        <taxon>Strigeidida</taxon>
        <taxon>Schistosomatoidea</taxon>
        <taxon>Schistosomatidae</taxon>
        <taxon>Trichobilharzia</taxon>
    </lineage>
</organism>
<dbReference type="PANTHER" id="PTHR45706">
    <property type="entry name" value="TYROSINE-PROTEIN PHOSPHATASE"/>
    <property type="match status" value="1"/>
</dbReference>
<dbReference type="SUPFAM" id="SSF50729">
    <property type="entry name" value="PH domain-like"/>
    <property type="match status" value="1"/>
</dbReference>
<name>A0AA85J6X4_TRIRE</name>
<reference evidence="6" key="1">
    <citation type="submission" date="2022-06" db="EMBL/GenBank/DDBJ databases">
        <authorList>
            <person name="Berger JAMES D."/>
            <person name="Berger JAMES D."/>
        </authorList>
    </citation>
    <scope>NUCLEOTIDE SEQUENCE [LARGE SCALE GENOMIC DNA]</scope>
</reference>
<evidence type="ECO:0000313" key="8">
    <source>
        <dbReference type="WBParaSite" id="TREG1_132930.2"/>
    </source>
</evidence>
<proteinExistence type="predicted"/>
<protein>
    <recommendedName>
        <fullName evidence="1">protein-tyrosine-phosphatase</fullName>
        <ecNumber evidence="1">3.1.3.48</ecNumber>
    </recommendedName>
</protein>
<feature type="region of interest" description="Disordered" evidence="4">
    <location>
        <begin position="1051"/>
        <end position="1097"/>
    </location>
</feature>
<feature type="region of interest" description="Disordered" evidence="4">
    <location>
        <begin position="775"/>
        <end position="840"/>
    </location>
</feature>
<dbReference type="InterPro" id="IPR019748">
    <property type="entry name" value="FERM_central"/>
</dbReference>
<dbReference type="InterPro" id="IPR035963">
    <property type="entry name" value="FERM_2"/>
</dbReference>
<feature type="compositionally biased region" description="Polar residues" evidence="4">
    <location>
        <begin position="955"/>
        <end position="967"/>
    </location>
</feature>
<dbReference type="InterPro" id="IPR011993">
    <property type="entry name" value="PH-like_dom_sf"/>
</dbReference>
<feature type="region of interest" description="Disordered" evidence="4">
    <location>
        <begin position="944"/>
        <end position="967"/>
    </location>
</feature>
<dbReference type="Pfam" id="PF09380">
    <property type="entry name" value="FERM_C"/>
    <property type="match status" value="1"/>
</dbReference>
<feature type="compositionally biased region" description="Polar residues" evidence="4">
    <location>
        <begin position="879"/>
        <end position="891"/>
    </location>
</feature>
<feature type="compositionally biased region" description="Polar residues" evidence="4">
    <location>
        <begin position="775"/>
        <end position="807"/>
    </location>
</feature>
<feature type="region of interest" description="Disordered" evidence="4">
    <location>
        <begin position="582"/>
        <end position="621"/>
    </location>
</feature>
<dbReference type="CDD" id="cd14473">
    <property type="entry name" value="FERM_B-lobe"/>
    <property type="match status" value="1"/>
</dbReference>
<feature type="compositionally biased region" description="Basic and acidic residues" evidence="4">
    <location>
        <begin position="1189"/>
        <end position="1199"/>
    </location>
</feature>
<dbReference type="SUPFAM" id="SSF47031">
    <property type="entry name" value="Second domain of FERM"/>
    <property type="match status" value="1"/>
</dbReference>
<dbReference type="SMART" id="SM01196">
    <property type="entry name" value="FERM_C"/>
    <property type="match status" value="1"/>
</dbReference>
<dbReference type="InterPro" id="IPR018980">
    <property type="entry name" value="FERM_PH-like_C"/>
</dbReference>
<evidence type="ECO:0000256" key="2">
    <source>
        <dbReference type="ARBA" id="ARBA00022801"/>
    </source>
</evidence>
<dbReference type="EC" id="3.1.3.48" evidence="1"/>
<dbReference type="InterPro" id="IPR019749">
    <property type="entry name" value="Band_41_domain"/>
</dbReference>
<dbReference type="Pfam" id="PF00373">
    <property type="entry name" value="FERM_M"/>
    <property type="match status" value="1"/>
</dbReference>
<feature type="compositionally biased region" description="Low complexity" evidence="4">
    <location>
        <begin position="1081"/>
        <end position="1092"/>
    </location>
</feature>
<keyword evidence="6" id="KW-1185">Reference proteome</keyword>
<sequence length="1205" mass="137373">MKLLDSPPVVEQSVNPNDISVRQETQCFSTSKNVIPIEPPPTVNSLTEKLISSFRTCGLRTCTSDKSHFANSSYIQDTNKPFTLIYQAYFGIKYYPADPTIIADEQTRYQVFMQVRNDLINDRMQVDENLFVTLCGLILQSDCGDYGADRLGPNYVKQLLKLPNLDEQLEKKIKSKHEECRCRQPALVEYQLLDKVKQLPTYGQIKFHIKETISNTPCLLCLGPTGVIIEDSGKNLIKFSWPQITGFGHKHKQVLIKILNEGTRFTYCCSVDNSMSCENLLEICKNYLNFYRNEISQRIINEPQQLMANTTSAQPSSTSVQPIFYRKTSLITTSGTAYNANEPNLLPDAKCPVYATTDSTQPASNEFESKINVKVNRNLQPLYSSLIEFTPGYAPPPPPVQYPMCSSTVCSSQYPHSQPRYHHPHAHCFDARSGYPAGMAPASANDDEHDVDGNINGDNVNKCYYHHYYCHPHYDNNHLQNTMIPMNPYHVNGTGMVFHRPRGCKTVTDIGDHPHVYSNRRSHYLQTSYASGRWIVNDNVSNASQCRLRHRRKSFPKTKHYYIDEDIDGNYYMTKVPPSYHDDDNDTCGGGGGDCRDADGDSDNDNNNDDDDGDEDADDCNVNFRRHHHQHHHLRTSRSKSASIYGQQEFYQANHCPPCSLSSSCRQRQNRHPVIPEFHHYRRQHRILPRPVSRLDRYPELSSSIKDENNKSNSEETIEYYDGNNNNKHNSNNHDRLHCHFNESMNYEIPRLIKQNKLNGVKKCEVLQVCSASRQSPNENYSQCNSPRDNRFTSSRRQTNGNSSNICSPRSSTSMTNRSNTHSTNSNELRKTSLRKNHPSTISYWHKEKANRNTDTDDDVFVDDNGQCKLLRVQHPPVCNTNISQNNNAYNDESDREEGDQENKVSANIDSHVGDLNKRGLLHRNLFASTNATDYSFSSSVVFCPEGEEDDDESQTPSLLKNSENNSELYTEEVFETSFTDFKLPPTPNSPGDNNNTKKKYNNDTHNQNQIINEHVEEVNSDSNLPSPPSNDFLVQLEKYKFKTDKQSEVFRNNNLENTNQKANTLENISSDTGFSSRGDNSNNHNNNNTNNKRGRRLPLLPYERSSHHGKLNDLDQFTTSTPTAQAKEVVTTTAATSTPLPEPTEATKINRPKMIQLLSPTPSPRLLKGIRNYHHHQYQKRLSTNHCQLEDTPEHDQTTECDLV</sequence>
<dbReference type="WBParaSite" id="TREG1_132930.1">
    <property type="protein sequence ID" value="TREG1_132930.1"/>
    <property type="gene ID" value="TREG1_132930"/>
</dbReference>
<accession>A0AA85J6X4</accession>